<protein>
    <submittedName>
        <fullName evidence="1">Uncharacterized protein</fullName>
    </submittedName>
</protein>
<proteinExistence type="predicted"/>
<dbReference type="Proteomes" id="UP001164746">
    <property type="component" value="Chromosome 17"/>
</dbReference>
<evidence type="ECO:0000313" key="1">
    <source>
        <dbReference type="EMBL" id="WAR31847.1"/>
    </source>
</evidence>
<accession>A0ABY7GD64</accession>
<dbReference type="EMBL" id="CP111028">
    <property type="protein sequence ID" value="WAR31847.1"/>
    <property type="molecule type" value="Genomic_DNA"/>
</dbReference>
<sequence length="94" mass="10847">MSIKQDQDIRSADLLHSSRRFLCVVKHKRLCNQPTNDNESNAYNGIKSVLCCQWRTATDPVKTRDSSSYNCGYRRGVQSEGCNLILLRYMFLEV</sequence>
<evidence type="ECO:0000313" key="2">
    <source>
        <dbReference type="Proteomes" id="UP001164746"/>
    </source>
</evidence>
<keyword evidence="2" id="KW-1185">Reference proteome</keyword>
<reference evidence="1" key="1">
    <citation type="submission" date="2022-11" db="EMBL/GenBank/DDBJ databases">
        <title>Centuries of genome instability and evolution in soft-shell clam transmissible cancer (bioRxiv).</title>
        <authorList>
            <person name="Hart S.F.M."/>
            <person name="Yonemitsu M.A."/>
            <person name="Giersch R.M."/>
            <person name="Beal B.F."/>
            <person name="Arriagada G."/>
            <person name="Davis B.W."/>
            <person name="Ostrander E.A."/>
            <person name="Goff S.P."/>
            <person name="Metzger M.J."/>
        </authorList>
    </citation>
    <scope>NUCLEOTIDE SEQUENCE</scope>
    <source>
        <strain evidence="1">MELC-2E11</strain>
        <tissue evidence="1">Siphon/mantle</tissue>
    </source>
</reference>
<name>A0ABY7GD64_MYAAR</name>
<gene>
    <name evidence="1" type="ORF">MAR_034389</name>
</gene>
<organism evidence="1 2">
    <name type="scientific">Mya arenaria</name>
    <name type="common">Soft-shell clam</name>
    <dbReference type="NCBI Taxonomy" id="6604"/>
    <lineage>
        <taxon>Eukaryota</taxon>
        <taxon>Metazoa</taxon>
        <taxon>Spiralia</taxon>
        <taxon>Lophotrochozoa</taxon>
        <taxon>Mollusca</taxon>
        <taxon>Bivalvia</taxon>
        <taxon>Autobranchia</taxon>
        <taxon>Heteroconchia</taxon>
        <taxon>Euheterodonta</taxon>
        <taxon>Imparidentia</taxon>
        <taxon>Neoheterodontei</taxon>
        <taxon>Myida</taxon>
        <taxon>Myoidea</taxon>
        <taxon>Myidae</taxon>
        <taxon>Mya</taxon>
    </lineage>
</organism>